<dbReference type="EMBL" id="BKCJ010243853">
    <property type="protein sequence ID" value="GEZ12927.1"/>
    <property type="molecule type" value="Genomic_DNA"/>
</dbReference>
<comment type="caution">
    <text evidence="2">The sequence shown here is derived from an EMBL/GenBank/DDBJ whole genome shotgun (WGS) entry which is preliminary data.</text>
</comment>
<proteinExistence type="predicted"/>
<sequence length="142" mass="16568">MANASSSQARLWHRRLSHLNFDTNNFLSKNDIVIGLPKFNSSKIIFVLLVSWGKPNTHFLRSKDETPKVLIDFLKLVHRGLHAQVRIVKRRIVELFFVETEYQLADMFTKAMSEDRFKYLVRRFGMRCLTLADLEVLANESA</sequence>
<protein>
    <submittedName>
        <fullName evidence="2">Ribonuclease H</fullName>
    </submittedName>
</protein>
<name>A0A699I6T4_TANCI</name>
<evidence type="ECO:0000313" key="2">
    <source>
        <dbReference type="EMBL" id="GEZ12927.1"/>
    </source>
</evidence>
<accession>A0A699I6T4</accession>
<evidence type="ECO:0000259" key="1">
    <source>
        <dbReference type="Pfam" id="PF13976"/>
    </source>
</evidence>
<feature type="domain" description="GAG-pre-integrase" evidence="1">
    <location>
        <begin position="3"/>
        <end position="40"/>
    </location>
</feature>
<reference evidence="2" key="1">
    <citation type="journal article" date="2019" name="Sci. Rep.">
        <title>Draft genome of Tanacetum cinerariifolium, the natural source of mosquito coil.</title>
        <authorList>
            <person name="Yamashiro T."/>
            <person name="Shiraishi A."/>
            <person name="Satake H."/>
            <person name="Nakayama K."/>
        </authorList>
    </citation>
    <scope>NUCLEOTIDE SEQUENCE</scope>
</reference>
<dbReference type="AlphaFoldDB" id="A0A699I6T4"/>
<organism evidence="2">
    <name type="scientific">Tanacetum cinerariifolium</name>
    <name type="common">Dalmatian daisy</name>
    <name type="synonym">Chrysanthemum cinerariifolium</name>
    <dbReference type="NCBI Taxonomy" id="118510"/>
    <lineage>
        <taxon>Eukaryota</taxon>
        <taxon>Viridiplantae</taxon>
        <taxon>Streptophyta</taxon>
        <taxon>Embryophyta</taxon>
        <taxon>Tracheophyta</taxon>
        <taxon>Spermatophyta</taxon>
        <taxon>Magnoliopsida</taxon>
        <taxon>eudicotyledons</taxon>
        <taxon>Gunneridae</taxon>
        <taxon>Pentapetalae</taxon>
        <taxon>asterids</taxon>
        <taxon>campanulids</taxon>
        <taxon>Asterales</taxon>
        <taxon>Asteraceae</taxon>
        <taxon>Asteroideae</taxon>
        <taxon>Anthemideae</taxon>
        <taxon>Anthemidinae</taxon>
        <taxon>Tanacetum</taxon>
    </lineage>
</organism>
<dbReference type="InterPro" id="IPR025724">
    <property type="entry name" value="GAG-pre-integrase_dom"/>
</dbReference>
<dbReference type="Pfam" id="PF13976">
    <property type="entry name" value="gag_pre-integrs"/>
    <property type="match status" value="1"/>
</dbReference>
<gene>
    <name evidence="2" type="ORF">Tci_484900</name>
</gene>